<keyword evidence="2" id="KW-1185">Reference proteome</keyword>
<dbReference type="Proteomes" id="UP001164250">
    <property type="component" value="Chromosome 12"/>
</dbReference>
<evidence type="ECO:0000313" key="1">
    <source>
        <dbReference type="EMBL" id="KAJ0082195.1"/>
    </source>
</evidence>
<comment type="caution">
    <text evidence="1">The sequence shown here is derived from an EMBL/GenBank/DDBJ whole genome shotgun (WGS) entry which is preliminary data.</text>
</comment>
<name>A0ACC1A5F6_9ROSI</name>
<evidence type="ECO:0000313" key="2">
    <source>
        <dbReference type="Proteomes" id="UP001164250"/>
    </source>
</evidence>
<protein>
    <submittedName>
        <fullName evidence="1">Uncharacterized protein</fullName>
    </submittedName>
</protein>
<dbReference type="EMBL" id="CM047908">
    <property type="protein sequence ID" value="KAJ0082195.1"/>
    <property type="molecule type" value="Genomic_DNA"/>
</dbReference>
<organism evidence="1 2">
    <name type="scientific">Pistacia atlantica</name>
    <dbReference type="NCBI Taxonomy" id="434234"/>
    <lineage>
        <taxon>Eukaryota</taxon>
        <taxon>Viridiplantae</taxon>
        <taxon>Streptophyta</taxon>
        <taxon>Embryophyta</taxon>
        <taxon>Tracheophyta</taxon>
        <taxon>Spermatophyta</taxon>
        <taxon>Magnoliopsida</taxon>
        <taxon>eudicotyledons</taxon>
        <taxon>Gunneridae</taxon>
        <taxon>Pentapetalae</taxon>
        <taxon>rosids</taxon>
        <taxon>malvids</taxon>
        <taxon>Sapindales</taxon>
        <taxon>Anacardiaceae</taxon>
        <taxon>Pistacia</taxon>
    </lineage>
</organism>
<accession>A0ACC1A5F6</accession>
<gene>
    <name evidence="1" type="ORF">Patl1_12186</name>
</gene>
<proteinExistence type="predicted"/>
<sequence length="116" mass="13572">MQIEYHLYDRKLNLPLLGAKPKKISDEDWLLLDRQVLRVISGEPMRVVISNSTSNAKLKLTDVKDKILVEEVRRKDSSEITSNALNVETRGRGYDRNSNQRQRKIKIKERKKQVQV</sequence>
<reference evidence="2" key="1">
    <citation type="journal article" date="2023" name="G3 (Bethesda)">
        <title>Genome assembly and association tests identify interacting loci associated with vigor, precocity, and sex in interspecific pistachio rootstocks.</title>
        <authorList>
            <person name="Palmer W."/>
            <person name="Jacygrad E."/>
            <person name="Sagayaradj S."/>
            <person name="Cavanaugh K."/>
            <person name="Han R."/>
            <person name="Bertier L."/>
            <person name="Beede B."/>
            <person name="Kafkas S."/>
            <person name="Golino D."/>
            <person name="Preece J."/>
            <person name="Michelmore R."/>
        </authorList>
    </citation>
    <scope>NUCLEOTIDE SEQUENCE [LARGE SCALE GENOMIC DNA]</scope>
</reference>